<sequence length="71" mass="8144">MNFDDKRAINSVDLVLFLNVNTELQILWPLAVYVDIVKCYVKTDEEKTNKRYYGVAGTPNCHAGDGMKLYE</sequence>
<dbReference type="EMBL" id="JAWDGP010007852">
    <property type="protein sequence ID" value="KAK3702545.1"/>
    <property type="molecule type" value="Genomic_DNA"/>
</dbReference>
<gene>
    <name evidence="1" type="ORF">RRG08_042538</name>
</gene>
<evidence type="ECO:0000313" key="1">
    <source>
        <dbReference type="EMBL" id="KAK3702545.1"/>
    </source>
</evidence>
<keyword evidence="2" id="KW-1185">Reference proteome</keyword>
<organism evidence="1 2">
    <name type="scientific">Elysia crispata</name>
    <name type="common">lettuce slug</name>
    <dbReference type="NCBI Taxonomy" id="231223"/>
    <lineage>
        <taxon>Eukaryota</taxon>
        <taxon>Metazoa</taxon>
        <taxon>Spiralia</taxon>
        <taxon>Lophotrochozoa</taxon>
        <taxon>Mollusca</taxon>
        <taxon>Gastropoda</taxon>
        <taxon>Heterobranchia</taxon>
        <taxon>Euthyneura</taxon>
        <taxon>Panpulmonata</taxon>
        <taxon>Sacoglossa</taxon>
        <taxon>Placobranchoidea</taxon>
        <taxon>Plakobranchidae</taxon>
        <taxon>Elysia</taxon>
    </lineage>
</organism>
<dbReference type="Proteomes" id="UP001283361">
    <property type="component" value="Unassembled WGS sequence"/>
</dbReference>
<protein>
    <submittedName>
        <fullName evidence="1">Uncharacterized protein</fullName>
    </submittedName>
</protein>
<accession>A0AAE1CKK5</accession>
<dbReference type="AlphaFoldDB" id="A0AAE1CKK5"/>
<name>A0AAE1CKK5_9GAST</name>
<proteinExistence type="predicted"/>
<evidence type="ECO:0000313" key="2">
    <source>
        <dbReference type="Proteomes" id="UP001283361"/>
    </source>
</evidence>
<comment type="caution">
    <text evidence="1">The sequence shown here is derived from an EMBL/GenBank/DDBJ whole genome shotgun (WGS) entry which is preliminary data.</text>
</comment>
<reference evidence="1" key="1">
    <citation type="journal article" date="2023" name="G3 (Bethesda)">
        <title>A reference genome for the long-term kleptoplast-retaining sea slug Elysia crispata morphotype clarki.</title>
        <authorList>
            <person name="Eastman K.E."/>
            <person name="Pendleton A.L."/>
            <person name="Shaikh M.A."/>
            <person name="Suttiyut T."/>
            <person name="Ogas R."/>
            <person name="Tomko P."/>
            <person name="Gavelis G."/>
            <person name="Widhalm J.R."/>
            <person name="Wisecaver J.H."/>
        </authorList>
    </citation>
    <scope>NUCLEOTIDE SEQUENCE</scope>
    <source>
        <strain evidence="1">ECLA1</strain>
    </source>
</reference>